<name>A0A1I0PYJ9_9BACT</name>
<evidence type="ECO:0000256" key="9">
    <source>
        <dbReference type="ARBA" id="ARBA00034617"/>
    </source>
</evidence>
<dbReference type="GO" id="GO:0009378">
    <property type="term" value="F:four-way junction helicase activity"/>
    <property type="evidence" value="ECO:0007669"/>
    <property type="project" value="TreeGrafter"/>
</dbReference>
<dbReference type="CDD" id="cd17920">
    <property type="entry name" value="DEXHc_RecQ"/>
    <property type="match status" value="1"/>
</dbReference>
<keyword evidence="16" id="KW-1185">Reference proteome</keyword>
<evidence type="ECO:0000256" key="7">
    <source>
        <dbReference type="ARBA" id="ARBA00023125"/>
    </source>
</evidence>
<evidence type="ECO:0000256" key="10">
    <source>
        <dbReference type="ARBA" id="ARBA00034808"/>
    </source>
</evidence>
<dbReference type="GO" id="GO:0005524">
    <property type="term" value="F:ATP binding"/>
    <property type="evidence" value="ECO:0007669"/>
    <property type="project" value="UniProtKB-KW"/>
</dbReference>
<dbReference type="GO" id="GO:0043138">
    <property type="term" value="F:3'-5' DNA helicase activity"/>
    <property type="evidence" value="ECO:0007669"/>
    <property type="project" value="UniProtKB-EC"/>
</dbReference>
<dbReference type="GO" id="GO:0003677">
    <property type="term" value="F:DNA binding"/>
    <property type="evidence" value="ECO:0007669"/>
    <property type="project" value="UniProtKB-KW"/>
</dbReference>
<dbReference type="Gene3D" id="3.40.50.300">
    <property type="entry name" value="P-loop containing nucleotide triphosphate hydrolases"/>
    <property type="match status" value="2"/>
</dbReference>
<organism evidence="15 16">
    <name type="scientific">Prevotella aff. ruminicola Tc2-24</name>
    <dbReference type="NCBI Taxonomy" id="81582"/>
    <lineage>
        <taxon>Bacteria</taxon>
        <taxon>Pseudomonadati</taxon>
        <taxon>Bacteroidota</taxon>
        <taxon>Bacteroidia</taxon>
        <taxon>Bacteroidales</taxon>
        <taxon>Prevotellaceae</taxon>
        <taxon>Prevotella</taxon>
    </lineage>
</organism>
<evidence type="ECO:0000256" key="6">
    <source>
        <dbReference type="ARBA" id="ARBA00022840"/>
    </source>
</evidence>
<dbReference type="GO" id="GO:0006310">
    <property type="term" value="P:DNA recombination"/>
    <property type="evidence" value="ECO:0007669"/>
    <property type="project" value="InterPro"/>
</dbReference>
<evidence type="ECO:0000256" key="8">
    <source>
        <dbReference type="ARBA" id="ARBA00023235"/>
    </source>
</evidence>
<evidence type="ECO:0000256" key="11">
    <source>
        <dbReference type="ARBA" id="ARBA00044535"/>
    </source>
</evidence>
<dbReference type="InterPro" id="IPR032284">
    <property type="entry name" value="RecQ_Zn-bd"/>
</dbReference>
<dbReference type="Gene3D" id="1.10.10.10">
    <property type="entry name" value="Winged helix-like DNA-binding domain superfamily/Winged helix DNA-binding domain"/>
    <property type="match status" value="1"/>
</dbReference>
<evidence type="ECO:0000256" key="4">
    <source>
        <dbReference type="ARBA" id="ARBA00022801"/>
    </source>
</evidence>
<dbReference type="PROSITE" id="PS51194">
    <property type="entry name" value="HELICASE_CTER"/>
    <property type="match status" value="1"/>
</dbReference>
<proteinExistence type="inferred from homology"/>
<evidence type="ECO:0000259" key="13">
    <source>
        <dbReference type="PROSITE" id="PS51192"/>
    </source>
</evidence>
<dbReference type="Pfam" id="PF00271">
    <property type="entry name" value="Helicase_C"/>
    <property type="match status" value="1"/>
</dbReference>
<keyword evidence="3" id="KW-0547">Nucleotide-binding</keyword>
<comment type="similarity">
    <text evidence="1">Belongs to the helicase family. RecQ subfamily.</text>
</comment>
<dbReference type="Proteomes" id="UP000199373">
    <property type="component" value="Unassembled WGS sequence"/>
</dbReference>
<keyword evidence="7" id="KW-0238">DNA-binding</keyword>
<keyword evidence="8" id="KW-0413">Isomerase</keyword>
<accession>A0A1I0PYJ9</accession>
<protein>
    <recommendedName>
        <fullName evidence="11">ATP-dependent DNA helicase RecQ</fullName>
        <ecNumber evidence="10">5.6.2.4</ecNumber>
    </recommendedName>
    <alternativeName>
        <fullName evidence="12">DNA 3'-5' helicase RecQ</fullName>
    </alternativeName>
</protein>
<dbReference type="GO" id="GO:0006281">
    <property type="term" value="P:DNA repair"/>
    <property type="evidence" value="ECO:0007669"/>
    <property type="project" value="TreeGrafter"/>
</dbReference>
<dbReference type="FunFam" id="3.40.50.300:FF:001389">
    <property type="entry name" value="ATP-dependent DNA helicase RecQ"/>
    <property type="match status" value="1"/>
</dbReference>
<evidence type="ECO:0000256" key="12">
    <source>
        <dbReference type="ARBA" id="ARBA00044550"/>
    </source>
</evidence>
<dbReference type="InterPro" id="IPR027417">
    <property type="entry name" value="P-loop_NTPase"/>
</dbReference>
<dbReference type="EMBL" id="FOIQ01000005">
    <property type="protein sequence ID" value="SEW19622.1"/>
    <property type="molecule type" value="Genomic_DNA"/>
</dbReference>
<dbReference type="GO" id="GO:0005737">
    <property type="term" value="C:cytoplasm"/>
    <property type="evidence" value="ECO:0007669"/>
    <property type="project" value="TreeGrafter"/>
</dbReference>
<dbReference type="GO" id="GO:0016787">
    <property type="term" value="F:hydrolase activity"/>
    <property type="evidence" value="ECO:0007669"/>
    <property type="project" value="UniProtKB-KW"/>
</dbReference>
<dbReference type="InterPro" id="IPR036388">
    <property type="entry name" value="WH-like_DNA-bd_sf"/>
</dbReference>
<evidence type="ECO:0000259" key="14">
    <source>
        <dbReference type="PROSITE" id="PS51194"/>
    </source>
</evidence>
<keyword evidence="6" id="KW-0067">ATP-binding</keyword>
<dbReference type="InterPro" id="IPR014001">
    <property type="entry name" value="Helicase_ATP-bd"/>
</dbReference>
<dbReference type="SMART" id="SM00490">
    <property type="entry name" value="HELICc"/>
    <property type="match status" value="1"/>
</dbReference>
<dbReference type="Pfam" id="PF00270">
    <property type="entry name" value="DEAD"/>
    <property type="match status" value="1"/>
</dbReference>
<dbReference type="SUPFAM" id="SSF52540">
    <property type="entry name" value="P-loop containing nucleoside triphosphate hydrolases"/>
    <property type="match status" value="1"/>
</dbReference>
<dbReference type="GO" id="GO:0046872">
    <property type="term" value="F:metal ion binding"/>
    <property type="evidence" value="ECO:0007669"/>
    <property type="project" value="UniProtKB-KW"/>
</dbReference>
<feature type="domain" description="Helicase C-terminal" evidence="14">
    <location>
        <begin position="236"/>
        <end position="382"/>
    </location>
</feature>
<keyword evidence="2" id="KW-0479">Metal-binding</keyword>
<dbReference type="Pfam" id="PF16124">
    <property type="entry name" value="RecQ_Zn_bind"/>
    <property type="match status" value="1"/>
</dbReference>
<dbReference type="GO" id="GO:0043590">
    <property type="term" value="C:bacterial nucleoid"/>
    <property type="evidence" value="ECO:0007669"/>
    <property type="project" value="TreeGrafter"/>
</dbReference>
<keyword evidence="5 15" id="KW-0347">Helicase</keyword>
<reference evidence="15 16" key="1">
    <citation type="submission" date="2016-10" db="EMBL/GenBank/DDBJ databases">
        <authorList>
            <person name="de Groot N.N."/>
        </authorList>
    </citation>
    <scope>NUCLEOTIDE SEQUENCE [LARGE SCALE GENOMIC DNA]</scope>
    <source>
        <strain evidence="15 16">TC2-24</strain>
    </source>
</reference>
<gene>
    <name evidence="15" type="ORF">SAMN04487850_2060</name>
</gene>
<dbReference type="PANTHER" id="PTHR13710">
    <property type="entry name" value="DNA HELICASE RECQ FAMILY MEMBER"/>
    <property type="match status" value="1"/>
</dbReference>
<evidence type="ECO:0000256" key="3">
    <source>
        <dbReference type="ARBA" id="ARBA00022741"/>
    </source>
</evidence>
<dbReference type="NCBIfam" id="TIGR00614">
    <property type="entry name" value="recQ_fam"/>
    <property type="match status" value="1"/>
</dbReference>
<dbReference type="EC" id="5.6.2.4" evidence="10"/>
<keyword evidence="4" id="KW-0378">Hydrolase</keyword>
<sequence>MSTPESNHDSPFSTLYSQLLKKYWGYDDFRGIQREIIESIGSGQDTLGLMPTGGGKSITFQVPALAKAGTCIVITPLIALMKDQVENLRKRGIRAAAIYSGLTREEIIIILENCIFGDIKILYVSPERLSSDLFRTKLRHMRVSFITVDEAHCISQWGYDFRPSYLQIADIRKQLPGIPVLALTATATPTVVQDIQEKLSIHPENSKESGFAVFRMSFERKNLAYVVRQTTDKREQLIHILNSINGSAIVYARSRRRTKEYADLLCEAGISATFYHAGLDSTVKDERQKGWQRDEVRVMVATNAFGMGIDKPNVRIVIHIDCPDSIEAYFQEAGRAGRDGRKAYAVLLYNHADRRKLEKRITDTFPEKDYIKEVYEHLAYFYQIGVGSGYNHIFEFNIDKFCHAFRHFPIQVDAALKILNRAGYIEYTEEQDNQARVMFTIGRNDLYRLENNTPNEEKVITALLRNYGGLFTDYNYIDESFIASQTALHPHQVYMILKALSQRHILHFIPQKKTPYIRYTQRREDKENIQLMPVVYEERKEQFRKRIRAVIDYAENDRICRSRQLLRYFGEKDSHDCGQCDVCLEHRPEGMVSETGLITAQKAILQLLVDNEPHPITEIHGIQLSTDELNAALKYLLKEEIIRMEDGMIYRCC</sequence>
<comment type="catalytic activity">
    <reaction evidence="9">
        <text>Couples ATP hydrolysis with the unwinding of duplex DNA by translocating in the 3'-5' direction.</text>
        <dbReference type="EC" id="5.6.2.4"/>
    </reaction>
</comment>
<evidence type="ECO:0000256" key="2">
    <source>
        <dbReference type="ARBA" id="ARBA00022723"/>
    </source>
</evidence>
<feature type="domain" description="Helicase ATP-binding" evidence="13">
    <location>
        <begin position="37"/>
        <end position="205"/>
    </location>
</feature>
<evidence type="ECO:0000313" key="15">
    <source>
        <dbReference type="EMBL" id="SEW19622.1"/>
    </source>
</evidence>
<dbReference type="InterPro" id="IPR001650">
    <property type="entry name" value="Helicase_C-like"/>
</dbReference>
<dbReference type="PANTHER" id="PTHR13710:SF105">
    <property type="entry name" value="ATP-DEPENDENT DNA HELICASE Q1"/>
    <property type="match status" value="1"/>
</dbReference>
<evidence type="ECO:0000256" key="5">
    <source>
        <dbReference type="ARBA" id="ARBA00022806"/>
    </source>
</evidence>
<dbReference type="GO" id="GO:0030894">
    <property type="term" value="C:replisome"/>
    <property type="evidence" value="ECO:0007669"/>
    <property type="project" value="TreeGrafter"/>
</dbReference>
<dbReference type="RefSeq" id="WP_091916653.1">
    <property type="nucleotide sequence ID" value="NZ_FOIQ01000005.1"/>
</dbReference>
<dbReference type="InterPro" id="IPR011545">
    <property type="entry name" value="DEAD/DEAH_box_helicase_dom"/>
</dbReference>
<dbReference type="AlphaFoldDB" id="A0A1I0PYJ9"/>
<dbReference type="PROSITE" id="PS51192">
    <property type="entry name" value="HELICASE_ATP_BIND_1"/>
    <property type="match status" value="1"/>
</dbReference>
<dbReference type="InterPro" id="IPR004589">
    <property type="entry name" value="DNA_helicase_ATP-dep_RecQ"/>
</dbReference>
<evidence type="ECO:0000313" key="16">
    <source>
        <dbReference type="Proteomes" id="UP000199373"/>
    </source>
</evidence>
<dbReference type="SMART" id="SM00487">
    <property type="entry name" value="DEXDc"/>
    <property type="match status" value="1"/>
</dbReference>
<evidence type="ECO:0000256" key="1">
    <source>
        <dbReference type="ARBA" id="ARBA00005446"/>
    </source>
</evidence>